<dbReference type="SUPFAM" id="SSF101936">
    <property type="entry name" value="DNA-binding pseudobarrel domain"/>
    <property type="match status" value="2"/>
</dbReference>
<evidence type="ECO:0000256" key="3">
    <source>
        <dbReference type="ARBA" id="ARBA00023125"/>
    </source>
</evidence>
<dbReference type="PANTHER" id="PTHR31391:SF106">
    <property type="entry name" value="B3 DOMAIN-CONTAINING PROTEIN OS01G0723500"/>
    <property type="match status" value="1"/>
</dbReference>
<dbReference type="KEGG" id="dzi:111281662"/>
<proteinExistence type="predicted"/>
<keyword evidence="3" id="KW-0238">DNA-binding</keyword>
<dbReference type="PANTHER" id="PTHR31391">
    <property type="entry name" value="B3 DOMAIN-CONTAINING PROTEIN OS11G0197600-RELATED"/>
    <property type="match status" value="1"/>
</dbReference>
<keyword evidence="4" id="KW-0804">Transcription</keyword>
<dbReference type="RefSeq" id="XP_022725070.1">
    <property type="nucleotide sequence ID" value="XM_022869335.1"/>
</dbReference>
<protein>
    <submittedName>
        <fullName evidence="9">B3 domain-containing protein Os01g0723500-like</fullName>
    </submittedName>
</protein>
<dbReference type="InterPro" id="IPR015300">
    <property type="entry name" value="DNA-bd_pseudobarrel_sf"/>
</dbReference>
<sequence>MQSSLQSKKKKMKKSSRDMESNLPEHDNRPCFYKIIQVNHKASNSLIIPPHFVTTHLPKRMPSEAVLKGPSGDCWNITVCQQKGNTIMQHGWQQFYQDHSLGDNEFLLFRHNGNMCFDVQIFYKSGCERKIVSITRTHRDSIVEIKEEEIDFSKIGETEPQVQTSGKGKRKSTAEKNSPSSSRKQSRPPAARKSKGNLSKAAEDFTSKFPHFKHCLTRANVEKPFLLAIPCSFVKANLPQARREFTFSTSKQKSWKVTYIYSEINKVFSKGWRGFAIDNKLKMGDSCVFELVAPQKMRVHIFPH</sequence>
<dbReference type="SMART" id="SM01019">
    <property type="entry name" value="B3"/>
    <property type="match status" value="2"/>
</dbReference>
<dbReference type="Gene3D" id="2.40.330.10">
    <property type="entry name" value="DNA-binding pseudobarrel domain"/>
    <property type="match status" value="2"/>
</dbReference>
<dbReference type="OrthoDB" id="1666376at2759"/>
<evidence type="ECO:0000313" key="9">
    <source>
        <dbReference type="RefSeq" id="XP_022725070.1"/>
    </source>
</evidence>
<feature type="domain" description="TF-B3" evidence="7">
    <location>
        <begin position="212"/>
        <end position="304"/>
    </location>
</feature>
<evidence type="ECO:0000256" key="1">
    <source>
        <dbReference type="ARBA" id="ARBA00004123"/>
    </source>
</evidence>
<feature type="region of interest" description="Disordered" evidence="6">
    <location>
        <begin position="1"/>
        <end position="25"/>
    </location>
</feature>
<name>A0A6P5X9I4_DURZI</name>
<feature type="compositionally biased region" description="Basic and acidic residues" evidence="6">
    <location>
        <begin position="15"/>
        <end position="25"/>
    </location>
</feature>
<evidence type="ECO:0000256" key="2">
    <source>
        <dbReference type="ARBA" id="ARBA00023015"/>
    </source>
</evidence>
<keyword evidence="2" id="KW-0805">Transcription regulation</keyword>
<dbReference type="CDD" id="cd10017">
    <property type="entry name" value="B3_DNA"/>
    <property type="match status" value="2"/>
</dbReference>
<evidence type="ECO:0000313" key="8">
    <source>
        <dbReference type="Proteomes" id="UP000515121"/>
    </source>
</evidence>
<dbReference type="GO" id="GO:0003677">
    <property type="term" value="F:DNA binding"/>
    <property type="evidence" value="ECO:0007669"/>
    <property type="project" value="UniProtKB-KW"/>
</dbReference>
<feature type="region of interest" description="Disordered" evidence="6">
    <location>
        <begin position="154"/>
        <end position="198"/>
    </location>
</feature>
<dbReference type="Pfam" id="PF02362">
    <property type="entry name" value="B3"/>
    <property type="match status" value="2"/>
</dbReference>
<evidence type="ECO:0000256" key="5">
    <source>
        <dbReference type="ARBA" id="ARBA00023242"/>
    </source>
</evidence>
<accession>A0A6P5X9I4</accession>
<keyword evidence="8" id="KW-1185">Reference proteome</keyword>
<keyword evidence="5" id="KW-0539">Nucleus</keyword>
<evidence type="ECO:0000259" key="7">
    <source>
        <dbReference type="PROSITE" id="PS50863"/>
    </source>
</evidence>
<dbReference type="AlphaFoldDB" id="A0A6P5X9I4"/>
<dbReference type="GO" id="GO:0005634">
    <property type="term" value="C:nucleus"/>
    <property type="evidence" value="ECO:0007669"/>
    <property type="project" value="UniProtKB-SubCell"/>
</dbReference>
<comment type="subcellular location">
    <subcellularLocation>
        <location evidence="1">Nucleus</location>
    </subcellularLocation>
</comment>
<dbReference type="GeneID" id="111281662"/>
<dbReference type="InterPro" id="IPR044837">
    <property type="entry name" value="REM16-like"/>
</dbReference>
<dbReference type="PROSITE" id="PS50863">
    <property type="entry name" value="B3"/>
    <property type="match status" value="2"/>
</dbReference>
<organism evidence="8 9">
    <name type="scientific">Durio zibethinus</name>
    <name type="common">Durian</name>
    <dbReference type="NCBI Taxonomy" id="66656"/>
    <lineage>
        <taxon>Eukaryota</taxon>
        <taxon>Viridiplantae</taxon>
        <taxon>Streptophyta</taxon>
        <taxon>Embryophyta</taxon>
        <taxon>Tracheophyta</taxon>
        <taxon>Spermatophyta</taxon>
        <taxon>Magnoliopsida</taxon>
        <taxon>eudicotyledons</taxon>
        <taxon>Gunneridae</taxon>
        <taxon>Pentapetalae</taxon>
        <taxon>rosids</taxon>
        <taxon>malvids</taxon>
        <taxon>Malvales</taxon>
        <taxon>Malvaceae</taxon>
        <taxon>Helicteroideae</taxon>
        <taxon>Durio</taxon>
    </lineage>
</organism>
<evidence type="ECO:0000256" key="6">
    <source>
        <dbReference type="SAM" id="MobiDB-lite"/>
    </source>
</evidence>
<reference evidence="9" key="1">
    <citation type="submission" date="2025-08" db="UniProtKB">
        <authorList>
            <consortium name="RefSeq"/>
        </authorList>
    </citation>
    <scope>IDENTIFICATION</scope>
    <source>
        <tissue evidence="9">Fruit stalk</tissue>
    </source>
</reference>
<dbReference type="InterPro" id="IPR003340">
    <property type="entry name" value="B3_DNA-bd"/>
</dbReference>
<feature type="compositionally biased region" description="Basic residues" evidence="6">
    <location>
        <begin position="184"/>
        <end position="195"/>
    </location>
</feature>
<evidence type="ECO:0000256" key="4">
    <source>
        <dbReference type="ARBA" id="ARBA00023163"/>
    </source>
</evidence>
<dbReference type="Proteomes" id="UP000515121">
    <property type="component" value="Unplaced"/>
</dbReference>
<feature type="domain" description="TF-B3" evidence="7">
    <location>
        <begin position="31"/>
        <end position="125"/>
    </location>
</feature>
<gene>
    <name evidence="9" type="primary">LOC111281662</name>
</gene>